<dbReference type="AlphaFoldDB" id="A0A645IUI8"/>
<proteinExistence type="predicted"/>
<gene>
    <name evidence="1" type="ORF">SDC9_202182</name>
</gene>
<organism evidence="1">
    <name type="scientific">bioreactor metagenome</name>
    <dbReference type="NCBI Taxonomy" id="1076179"/>
    <lineage>
        <taxon>unclassified sequences</taxon>
        <taxon>metagenomes</taxon>
        <taxon>ecological metagenomes</taxon>
    </lineage>
</organism>
<dbReference type="EMBL" id="VSSQ01122806">
    <property type="protein sequence ID" value="MPN54512.1"/>
    <property type="molecule type" value="Genomic_DNA"/>
</dbReference>
<reference evidence="1" key="1">
    <citation type="submission" date="2019-08" db="EMBL/GenBank/DDBJ databases">
        <authorList>
            <person name="Kucharzyk K."/>
            <person name="Murdoch R.W."/>
            <person name="Higgins S."/>
            <person name="Loffler F."/>
        </authorList>
    </citation>
    <scope>NUCLEOTIDE SEQUENCE</scope>
</reference>
<accession>A0A645IUI8</accession>
<comment type="caution">
    <text evidence="1">The sequence shown here is derived from an EMBL/GenBank/DDBJ whole genome shotgun (WGS) entry which is preliminary data.</text>
</comment>
<name>A0A645IUI8_9ZZZZ</name>
<evidence type="ECO:0000313" key="1">
    <source>
        <dbReference type="EMBL" id="MPN54512.1"/>
    </source>
</evidence>
<protein>
    <submittedName>
        <fullName evidence="1">Uncharacterized protein</fullName>
    </submittedName>
</protein>
<sequence>MISSVGSTTSSDMTMSSILPHFVERTPVPRWARNPPMVAQAMDAGRCIVENPALLHSHSRWRAMMPVPHVTVSEVVSIFSI</sequence>